<accession>A0A8S3S7W5</accession>
<dbReference type="OrthoDB" id="9390935at2759"/>
<dbReference type="PANTHER" id="PTHR47510:SF3">
    <property type="entry name" value="ENDO_EXONUCLEASE_PHOSPHATASE DOMAIN-CONTAINING PROTEIN"/>
    <property type="match status" value="1"/>
</dbReference>
<feature type="domain" description="Reverse transcriptase" evidence="1">
    <location>
        <begin position="81"/>
        <end position="196"/>
    </location>
</feature>
<protein>
    <recommendedName>
        <fullName evidence="1">Reverse transcriptase domain-containing protein</fullName>
    </recommendedName>
</protein>
<evidence type="ECO:0000313" key="3">
    <source>
        <dbReference type="Proteomes" id="UP000683360"/>
    </source>
</evidence>
<dbReference type="Pfam" id="PF00078">
    <property type="entry name" value="RVT_1"/>
    <property type="match status" value="1"/>
</dbReference>
<comment type="caution">
    <text evidence="2">The sequence shown here is derived from an EMBL/GenBank/DDBJ whole genome shotgun (WGS) entry which is preliminary data.</text>
</comment>
<dbReference type="InterPro" id="IPR000477">
    <property type="entry name" value="RT_dom"/>
</dbReference>
<name>A0A8S3S7W5_MYTED</name>
<reference evidence="2" key="1">
    <citation type="submission" date="2021-03" db="EMBL/GenBank/DDBJ databases">
        <authorList>
            <person name="Bekaert M."/>
        </authorList>
    </citation>
    <scope>NUCLEOTIDE SEQUENCE</scope>
</reference>
<dbReference type="EMBL" id="CAJPWZ010001483">
    <property type="protein sequence ID" value="CAG2216425.1"/>
    <property type="molecule type" value="Genomic_DNA"/>
</dbReference>
<gene>
    <name evidence="2" type="ORF">MEDL_30210</name>
</gene>
<dbReference type="CDD" id="cd01650">
    <property type="entry name" value="RT_nLTR_like"/>
    <property type="match status" value="1"/>
</dbReference>
<proteinExistence type="predicted"/>
<dbReference type="PANTHER" id="PTHR47510">
    <property type="entry name" value="REVERSE TRANSCRIPTASE DOMAIN-CONTAINING PROTEIN"/>
    <property type="match status" value="1"/>
</dbReference>
<dbReference type="SUPFAM" id="SSF56672">
    <property type="entry name" value="DNA/RNA polymerases"/>
    <property type="match status" value="1"/>
</dbReference>
<dbReference type="AlphaFoldDB" id="A0A8S3S7W5"/>
<dbReference type="Proteomes" id="UP000683360">
    <property type="component" value="Unassembled WGS sequence"/>
</dbReference>
<organism evidence="2 3">
    <name type="scientific">Mytilus edulis</name>
    <name type="common">Blue mussel</name>
    <dbReference type="NCBI Taxonomy" id="6550"/>
    <lineage>
        <taxon>Eukaryota</taxon>
        <taxon>Metazoa</taxon>
        <taxon>Spiralia</taxon>
        <taxon>Lophotrochozoa</taxon>
        <taxon>Mollusca</taxon>
        <taxon>Bivalvia</taxon>
        <taxon>Autobranchia</taxon>
        <taxon>Pteriomorphia</taxon>
        <taxon>Mytilida</taxon>
        <taxon>Mytiloidea</taxon>
        <taxon>Mytilidae</taxon>
        <taxon>Mytilinae</taxon>
        <taxon>Mytilus</taxon>
    </lineage>
</organism>
<sequence>MEDVLLDISVTVDDVLKKLNNLHVDKSAGPDNLHPKVLYEVRQSISYPLSIIFNKSLSEGVLPEEWKNAILSPIFKNKGDKKQPCNYRPVSLTCVICKVCESLIRDKLMKHLLENNLLSDCQYGFRPGRSCSIQLLEVLDHWSSLLDNFCSVDTIYLDFSRAFDTVPHERLIGKLYNLGIQGKVLDWIKCFLQIDPSELDLIIHTLLELK</sequence>
<evidence type="ECO:0000313" key="2">
    <source>
        <dbReference type="EMBL" id="CAG2216425.1"/>
    </source>
</evidence>
<dbReference type="InterPro" id="IPR043502">
    <property type="entry name" value="DNA/RNA_pol_sf"/>
</dbReference>
<keyword evidence="3" id="KW-1185">Reference proteome</keyword>
<evidence type="ECO:0000259" key="1">
    <source>
        <dbReference type="Pfam" id="PF00078"/>
    </source>
</evidence>